<evidence type="ECO:0000259" key="1">
    <source>
        <dbReference type="Pfam" id="PF13847"/>
    </source>
</evidence>
<evidence type="ECO:0000313" key="3">
    <source>
        <dbReference type="Proteomes" id="UP000254771"/>
    </source>
</evidence>
<proteinExistence type="predicted"/>
<dbReference type="Proteomes" id="UP000254771">
    <property type="component" value="Unassembled WGS sequence"/>
</dbReference>
<protein>
    <recommendedName>
        <fullName evidence="1">Methyltransferase domain-containing protein</fullName>
    </recommendedName>
</protein>
<dbReference type="AlphaFoldDB" id="A0A370DQ92"/>
<dbReference type="Pfam" id="PF13847">
    <property type="entry name" value="Methyltransf_31"/>
    <property type="match status" value="1"/>
</dbReference>
<dbReference type="InterPro" id="IPR029063">
    <property type="entry name" value="SAM-dependent_MTases_sf"/>
</dbReference>
<name>A0A370DQ92_9GAMM</name>
<reference evidence="2 3" key="1">
    <citation type="journal article" date="2018" name="ISME J.">
        <title>Endosymbiont genomes yield clues of tubeworm success.</title>
        <authorList>
            <person name="Li Y."/>
            <person name="Liles M.R."/>
            <person name="Halanych K.M."/>
        </authorList>
    </citation>
    <scope>NUCLEOTIDE SEQUENCE [LARGE SCALE GENOMIC DNA]</scope>
    <source>
        <strain evidence="2">A1462</strain>
    </source>
</reference>
<dbReference type="CDD" id="cd02440">
    <property type="entry name" value="AdoMet_MTases"/>
    <property type="match status" value="1"/>
</dbReference>
<evidence type="ECO:0000313" key="2">
    <source>
        <dbReference type="EMBL" id="RDH87101.1"/>
    </source>
</evidence>
<accession>A0A370DQ92</accession>
<dbReference type="InterPro" id="IPR025714">
    <property type="entry name" value="Methyltranfer_dom"/>
</dbReference>
<dbReference type="SUPFAM" id="SSF53335">
    <property type="entry name" value="S-adenosyl-L-methionine-dependent methyltransferases"/>
    <property type="match status" value="1"/>
</dbReference>
<keyword evidence="3" id="KW-1185">Reference proteome</keyword>
<dbReference type="Gene3D" id="3.40.50.150">
    <property type="entry name" value="Vaccinia Virus protein VP39"/>
    <property type="match status" value="1"/>
</dbReference>
<feature type="domain" description="Methyltransferase" evidence="1">
    <location>
        <begin position="42"/>
        <end position="144"/>
    </location>
</feature>
<organism evidence="2 3">
    <name type="scientific">endosymbiont of Escarpia spicata</name>
    <dbReference type="NCBI Taxonomy" id="2200908"/>
    <lineage>
        <taxon>Bacteria</taxon>
        <taxon>Pseudomonadati</taxon>
        <taxon>Pseudomonadota</taxon>
        <taxon>Gammaproteobacteria</taxon>
        <taxon>sulfur-oxidizing symbionts</taxon>
    </lineage>
</organism>
<dbReference type="PANTHER" id="PTHR43591">
    <property type="entry name" value="METHYLTRANSFERASE"/>
    <property type="match status" value="1"/>
</dbReference>
<gene>
    <name evidence="2" type="ORF">DIZ78_06335</name>
</gene>
<comment type="caution">
    <text evidence="2">The sequence shown here is derived from an EMBL/GenBank/DDBJ whole genome shotgun (WGS) entry which is preliminary data.</text>
</comment>
<dbReference type="EMBL" id="QFXE01000007">
    <property type="protein sequence ID" value="RDH87101.1"/>
    <property type="molecule type" value="Genomic_DNA"/>
</dbReference>
<sequence length="266" mass="29636">MIYRNDVLKDEQYSGGYSKHILNEFSKRSLDKEGCFFQDHIEQGNTVLDVGCGPGSLSLQIAERVGPNGYVHAVDIQSEQFPADHSQNIHFQQASIFDLPFEDNTFDAILAHAVLYHLGVQDSALAELKRVLKPGGLLGIRDAEFGGDVCYPSVDDLDKAWEIIEACFNVAGSDIFYGRKQASSLIQAGFDVIALSASYDVFCHSSGYNPKDYALFWQDYIQRHAPKAGYTEDEIARAQKAVLNWGNHPDAYYGRTRCEAVARKPL</sequence>